<dbReference type="Pfam" id="PF13523">
    <property type="entry name" value="Acetyltransf_8"/>
    <property type="match status" value="1"/>
</dbReference>
<organism evidence="3 4">
    <name type="scientific">Vreelandella alkaliphila</name>
    <dbReference type="NCBI Taxonomy" id="272774"/>
    <lineage>
        <taxon>Bacteria</taxon>
        <taxon>Pseudomonadati</taxon>
        <taxon>Pseudomonadota</taxon>
        <taxon>Gammaproteobacteria</taxon>
        <taxon>Oceanospirillales</taxon>
        <taxon>Halomonadaceae</taxon>
        <taxon>Vreelandella</taxon>
    </lineage>
</organism>
<evidence type="ECO:0000313" key="4">
    <source>
        <dbReference type="Proteomes" id="UP000218675"/>
    </source>
</evidence>
<proteinExistence type="predicted"/>
<accession>A0ABX4HMP5</accession>
<dbReference type="PANTHER" id="PTHR31438:SF1">
    <property type="entry name" value="LYSINE N-ACYLTRANSFERASE C17G9.06C-RELATED"/>
    <property type="match status" value="1"/>
</dbReference>
<dbReference type="InterPro" id="IPR016181">
    <property type="entry name" value="Acyl_CoA_acyltransferase"/>
</dbReference>
<dbReference type="PANTHER" id="PTHR31438">
    <property type="entry name" value="LYSINE N-ACYLTRANSFERASE C17G9.06C-RELATED"/>
    <property type="match status" value="1"/>
</dbReference>
<comment type="caution">
    <text evidence="3">The sequence shown here is derived from an EMBL/GenBank/DDBJ whole genome shotgun (WGS) entry which is preliminary data.</text>
</comment>
<dbReference type="Gene3D" id="3.40.630.30">
    <property type="match status" value="1"/>
</dbReference>
<reference evidence="3 4" key="1">
    <citation type="submission" date="2017-08" db="EMBL/GenBank/DDBJ databases">
        <title>Halomonas binhaiensis sp. nov., isolated from saline alkaline soil.</title>
        <authorList>
            <person name="Wang D."/>
            <person name="Zhang G."/>
        </authorList>
    </citation>
    <scope>NUCLEOTIDE SEQUENCE [LARGE SCALE GENOMIC DNA]</scope>
    <source>
        <strain evidence="3 4">WN018</strain>
    </source>
</reference>
<evidence type="ECO:0000256" key="1">
    <source>
        <dbReference type="ARBA" id="ARBA00004924"/>
    </source>
</evidence>
<evidence type="ECO:0000313" key="3">
    <source>
        <dbReference type="EMBL" id="PAU73467.1"/>
    </source>
</evidence>
<evidence type="ECO:0000259" key="2">
    <source>
        <dbReference type="SMART" id="SM01006"/>
    </source>
</evidence>
<dbReference type="InterPro" id="IPR019432">
    <property type="entry name" value="Acyltransferase_MbtK/IucB-like"/>
</dbReference>
<dbReference type="Proteomes" id="UP000218675">
    <property type="component" value="Unassembled WGS sequence"/>
</dbReference>
<protein>
    <submittedName>
        <fullName evidence="3">Acetyltransferase</fullName>
    </submittedName>
</protein>
<dbReference type="SUPFAM" id="SSF55729">
    <property type="entry name" value="Acyl-CoA N-acyltransferases (Nat)"/>
    <property type="match status" value="1"/>
</dbReference>
<sequence>MWWADIFYGLNFLDRSLTVSSSVQAQTHIERHEVGPGERLVTPMLLSRPEGGTYQITYEVTTQTLYVEGHQERLEWSLVDDSSTLMLQWPQRSAPPLPALLAAIEGAFAFHPGTVALHLQLPSALHTTLCANGIAVKDPHGKLWAYAELFWQLPSLWLTASSMRPYPQQPILESGKRHSRRPPRPSGTVYQRHIPWLNATLSFRVLDLELDLERFNRWMNDPVVAHFWEEQGDLRQHRERLGSTLQNPSVVPLIGCIDGEPFGYFETYWAKEDRIGAYYDADDFDRGWHVLIGEAAFCGRPYVAAWLPSISHYLFLDDCRTQRLVIEPRVDNAKMLRNLAQCGYAHVKAFDFPHKRAMLGMQLREHFFNERSWIPLPPHPGSAPRPDPRFTL</sequence>
<feature type="domain" description="Acyltransferase MbtK/IucB-like conserved" evidence="2">
    <location>
        <begin position="204"/>
        <end position="250"/>
    </location>
</feature>
<keyword evidence="4" id="KW-1185">Reference proteome</keyword>
<dbReference type="SMART" id="SM01006">
    <property type="entry name" value="AlcB"/>
    <property type="match status" value="1"/>
</dbReference>
<dbReference type="EMBL" id="NSKA01000001">
    <property type="protein sequence ID" value="PAU73467.1"/>
    <property type="molecule type" value="Genomic_DNA"/>
</dbReference>
<name>A0ABX4HMP5_9GAMM</name>
<gene>
    <name evidence="3" type="ORF">CK497_02370</name>
</gene>
<comment type="pathway">
    <text evidence="1">Siderophore biosynthesis.</text>
</comment>